<dbReference type="Proteomes" id="UP000186817">
    <property type="component" value="Unassembled WGS sequence"/>
</dbReference>
<protein>
    <submittedName>
        <fullName evidence="1">Uncharacterized protein</fullName>
    </submittedName>
</protein>
<accession>A0A1Q9F5A9</accession>
<comment type="caution">
    <text evidence="1">The sequence shown here is derived from an EMBL/GenBank/DDBJ whole genome shotgun (WGS) entry which is preliminary data.</text>
</comment>
<evidence type="ECO:0000313" key="2">
    <source>
        <dbReference type="Proteomes" id="UP000186817"/>
    </source>
</evidence>
<proteinExistence type="predicted"/>
<evidence type="ECO:0000313" key="1">
    <source>
        <dbReference type="EMBL" id="OLQ14860.1"/>
    </source>
</evidence>
<organism evidence="1 2">
    <name type="scientific">Symbiodinium microadriaticum</name>
    <name type="common">Dinoflagellate</name>
    <name type="synonym">Zooxanthella microadriatica</name>
    <dbReference type="NCBI Taxonomy" id="2951"/>
    <lineage>
        <taxon>Eukaryota</taxon>
        <taxon>Sar</taxon>
        <taxon>Alveolata</taxon>
        <taxon>Dinophyceae</taxon>
        <taxon>Suessiales</taxon>
        <taxon>Symbiodiniaceae</taxon>
        <taxon>Symbiodinium</taxon>
    </lineage>
</organism>
<gene>
    <name evidence="1" type="ORF">AK812_SmicGene1001</name>
</gene>
<dbReference type="EMBL" id="LSRX01000010">
    <property type="protein sequence ID" value="OLQ14860.1"/>
    <property type="molecule type" value="Genomic_DNA"/>
</dbReference>
<reference evidence="1 2" key="1">
    <citation type="submission" date="2016-02" db="EMBL/GenBank/DDBJ databases">
        <title>Genome analysis of coral dinoflagellate symbionts highlights evolutionary adaptations to a symbiotic lifestyle.</title>
        <authorList>
            <person name="Aranda M."/>
            <person name="Li Y."/>
            <person name="Liew Y.J."/>
            <person name="Baumgarten S."/>
            <person name="Simakov O."/>
            <person name="Wilson M."/>
            <person name="Piel J."/>
            <person name="Ashoor H."/>
            <person name="Bougouffa S."/>
            <person name="Bajic V.B."/>
            <person name="Ryu T."/>
            <person name="Ravasi T."/>
            <person name="Bayer T."/>
            <person name="Micklem G."/>
            <person name="Kim H."/>
            <person name="Bhak J."/>
            <person name="Lajeunesse T.C."/>
            <person name="Voolstra C.R."/>
        </authorList>
    </citation>
    <scope>NUCLEOTIDE SEQUENCE [LARGE SCALE GENOMIC DNA]</scope>
    <source>
        <strain evidence="1 2">CCMP2467</strain>
    </source>
</reference>
<keyword evidence="2" id="KW-1185">Reference proteome</keyword>
<dbReference type="AlphaFoldDB" id="A0A1Q9F5A9"/>
<sequence>MVEAVALRAIGALDRAEEDVTANLLSALLESLEGEPLVEPLVTTSSTAVGAEVTVTMLTFVAAANTDLLRAVRSWLSE</sequence>
<name>A0A1Q9F5A9_SYMMI</name>